<evidence type="ECO:0000256" key="1">
    <source>
        <dbReference type="SAM" id="Phobius"/>
    </source>
</evidence>
<dbReference type="KEGG" id="oho:Oweho_0960"/>
<dbReference type="Proteomes" id="UP000005631">
    <property type="component" value="Chromosome"/>
</dbReference>
<sequence>MAYFNKAILKELIPVYPSILIVFGYLKLSLYYQFFGVQIINFIDFTEIIILFLPDVIYYLVLLSLSVFLHYVIAPSGYGAFVNVSEDHVSEKYLVNRFIKYFKYHFWYSISLIICFILVVVAYYLHRPNFSFLLLITLFSTLLYILGYFLSEIHRKHLLNSGKQLSATVHNIISVIVLFSFFTISNVSKEIRSSLNNPSIVNFKYQGNQIATNSECVYLGETRNYIFIQDKSSENAYVYPKDDISEFIISKTDESLILLQLLTR</sequence>
<dbReference type="EMBL" id="CP003156">
    <property type="protein sequence ID" value="AEV31970.1"/>
    <property type="molecule type" value="Genomic_DNA"/>
</dbReference>
<reference evidence="2 3" key="1">
    <citation type="journal article" date="2012" name="Stand. Genomic Sci.">
        <title>Genome sequence of the orange-pigmented seawater bacterium Owenweeksia hongkongensis type strain (UST20020801(T)).</title>
        <authorList>
            <person name="Riedel T."/>
            <person name="Held B."/>
            <person name="Nolan M."/>
            <person name="Lucas S."/>
            <person name="Lapidus A."/>
            <person name="Tice H."/>
            <person name="Del Rio T.G."/>
            <person name="Cheng J.F."/>
            <person name="Han C."/>
            <person name="Tapia R."/>
            <person name="Goodwin L.A."/>
            <person name="Pitluck S."/>
            <person name="Liolios K."/>
            <person name="Mavromatis K."/>
            <person name="Pagani I."/>
            <person name="Ivanova N."/>
            <person name="Mikhailova N."/>
            <person name="Pati A."/>
            <person name="Chen A."/>
            <person name="Palaniappan K."/>
            <person name="Rohde M."/>
            <person name="Tindall B.J."/>
            <person name="Detter J.C."/>
            <person name="Goker M."/>
            <person name="Woyke T."/>
            <person name="Bristow J."/>
            <person name="Eisen J.A."/>
            <person name="Markowitz V."/>
            <person name="Hugenholtz P."/>
            <person name="Klenk H.P."/>
            <person name="Kyrpides N.C."/>
        </authorList>
    </citation>
    <scope>NUCLEOTIDE SEQUENCE</scope>
    <source>
        <strain evidence="3">DSM 17368 / JCM 12287 / NRRL B-23963</strain>
    </source>
</reference>
<gene>
    <name evidence="2" type="ordered locus">Oweho_0960</name>
</gene>
<dbReference type="STRING" id="926562.Oweho_0960"/>
<keyword evidence="3" id="KW-1185">Reference proteome</keyword>
<evidence type="ECO:0000313" key="3">
    <source>
        <dbReference type="Proteomes" id="UP000005631"/>
    </source>
</evidence>
<feature type="transmembrane region" description="Helical" evidence="1">
    <location>
        <begin position="104"/>
        <end position="125"/>
    </location>
</feature>
<organism evidence="2 3">
    <name type="scientific">Owenweeksia hongkongensis (strain DSM 17368 / CIP 108786 / JCM 12287 / NRRL B-23963 / UST20020801)</name>
    <dbReference type="NCBI Taxonomy" id="926562"/>
    <lineage>
        <taxon>Bacteria</taxon>
        <taxon>Pseudomonadati</taxon>
        <taxon>Bacteroidota</taxon>
        <taxon>Flavobacteriia</taxon>
        <taxon>Flavobacteriales</taxon>
        <taxon>Owenweeksiaceae</taxon>
        <taxon>Owenweeksia</taxon>
    </lineage>
</organism>
<dbReference type="HOGENOM" id="CLU_1053107_0_0_10"/>
<keyword evidence="1" id="KW-0812">Transmembrane</keyword>
<dbReference type="AlphaFoldDB" id="G8R3E9"/>
<name>G8R3E9_OWEHD</name>
<keyword evidence="1" id="KW-0472">Membrane</keyword>
<accession>G8R3E9</accession>
<feature type="transmembrane region" description="Helical" evidence="1">
    <location>
        <begin position="132"/>
        <end position="149"/>
    </location>
</feature>
<protein>
    <submittedName>
        <fullName evidence="2">Uncharacterized protein</fullName>
    </submittedName>
</protein>
<evidence type="ECO:0000313" key="2">
    <source>
        <dbReference type="EMBL" id="AEV31970.1"/>
    </source>
</evidence>
<feature type="transmembrane region" description="Helical" evidence="1">
    <location>
        <begin position="169"/>
        <end position="187"/>
    </location>
</feature>
<feature type="transmembrane region" description="Helical" evidence="1">
    <location>
        <begin position="60"/>
        <end position="84"/>
    </location>
</feature>
<proteinExistence type="predicted"/>
<feature type="transmembrane region" description="Helical" evidence="1">
    <location>
        <begin position="7"/>
        <end position="26"/>
    </location>
</feature>
<keyword evidence="1" id="KW-1133">Transmembrane helix</keyword>